<dbReference type="SUPFAM" id="SSF47336">
    <property type="entry name" value="ACP-like"/>
    <property type="match status" value="1"/>
</dbReference>
<dbReference type="InterPro" id="IPR018391">
    <property type="entry name" value="PQQ_b-propeller_rpt"/>
</dbReference>
<dbReference type="GO" id="GO:0043041">
    <property type="term" value="P:amino acid activation for nonribosomal peptide biosynthetic process"/>
    <property type="evidence" value="ECO:0007669"/>
    <property type="project" value="TreeGrafter"/>
</dbReference>
<dbReference type="Pfam" id="PF00501">
    <property type="entry name" value="AMP-binding"/>
    <property type="match status" value="1"/>
</dbReference>
<dbReference type="InterPro" id="IPR009081">
    <property type="entry name" value="PP-bd_ACP"/>
</dbReference>
<dbReference type="InterPro" id="IPR042099">
    <property type="entry name" value="ANL_N_sf"/>
</dbReference>
<dbReference type="InterPro" id="IPR045851">
    <property type="entry name" value="AMP-bd_C_sf"/>
</dbReference>
<accession>A0A6G0WUK0</accession>
<dbReference type="PROSITE" id="PS00455">
    <property type="entry name" value="AMP_BINDING"/>
    <property type="match status" value="1"/>
</dbReference>
<dbReference type="Gene3D" id="2.40.128.630">
    <property type="match status" value="1"/>
</dbReference>
<dbReference type="InterPro" id="IPR011047">
    <property type="entry name" value="Quinoprotein_ADH-like_sf"/>
</dbReference>
<dbReference type="InterPro" id="IPR036736">
    <property type="entry name" value="ACP-like_sf"/>
</dbReference>
<reference evidence="2 3" key="1">
    <citation type="submission" date="2019-07" db="EMBL/GenBank/DDBJ databases">
        <title>Genomics analysis of Aphanomyces spp. identifies a new class of oomycete effector associated with host adaptation.</title>
        <authorList>
            <person name="Gaulin E."/>
        </authorList>
    </citation>
    <scope>NUCLEOTIDE SEQUENCE [LARGE SCALE GENOMIC DNA]</scope>
    <source>
        <strain evidence="2 3">ATCC 201684</strain>
    </source>
</reference>
<dbReference type="Pfam" id="PF00550">
    <property type="entry name" value="PP-binding"/>
    <property type="match status" value="1"/>
</dbReference>
<protein>
    <recommendedName>
        <fullName evidence="1">Carrier domain-containing protein</fullName>
    </recommendedName>
</protein>
<comment type="caution">
    <text evidence="2">The sequence shown here is derived from an EMBL/GenBank/DDBJ whole genome shotgun (WGS) entry which is preliminary data.</text>
</comment>
<dbReference type="PANTHER" id="PTHR44394:SF1">
    <property type="entry name" value="BETA-ALANINE-ACTIVATING ENZYME"/>
    <property type="match status" value="1"/>
</dbReference>
<dbReference type="Gene3D" id="3.30.300.30">
    <property type="match status" value="1"/>
</dbReference>
<dbReference type="InterPro" id="IPR002372">
    <property type="entry name" value="PQQ_rpt_dom"/>
</dbReference>
<gene>
    <name evidence="2" type="ORF">Ae201684_011685</name>
</gene>
<dbReference type="AlphaFoldDB" id="A0A6G0WUK0"/>
<dbReference type="Gene3D" id="1.10.1200.10">
    <property type="entry name" value="ACP-like"/>
    <property type="match status" value="1"/>
</dbReference>
<dbReference type="InterPro" id="IPR015943">
    <property type="entry name" value="WD40/YVTN_repeat-like_dom_sf"/>
</dbReference>
<dbReference type="InterPro" id="IPR020845">
    <property type="entry name" value="AMP-binding_CS"/>
</dbReference>
<evidence type="ECO:0000259" key="1">
    <source>
        <dbReference type="PROSITE" id="PS50075"/>
    </source>
</evidence>
<evidence type="ECO:0000313" key="3">
    <source>
        <dbReference type="Proteomes" id="UP000481153"/>
    </source>
</evidence>
<dbReference type="Proteomes" id="UP000481153">
    <property type="component" value="Unassembled WGS sequence"/>
</dbReference>
<dbReference type="InterPro" id="IPR000873">
    <property type="entry name" value="AMP-dep_synth/lig_dom"/>
</dbReference>
<dbReference type="Gene3D" id="3.40.50.12780">
    <property type="entry name" value="N-terminal domain of ligase-like"/>
    <property type="match status" value="1"/>
</dbReference>
<dbReference type="Gene3D" id="2.130.10.10">
    <property type="entry name" value="YVTN repeat-like/Quinoprotein amine dehydrogenase"/>
    <property type="match status" value="1"/>
</dbReference>
<dbReference type="VEuPathDB" id="FungiDB:AeMF1_009597"/>
<dbReference type="PANTHER" id="PTHR44394">
    <property type="entry name" value="BETA-ALANINE-ACTIVATING ENZYME"/>
    <property type="match status" value="1"/>
</dbReference>
<dbReference type="InterPro" id="IPR052091">
    <property type="entry name" value="Beta-ala_Activ/Resist"/>
</dbReference>
<feature type="domain" description="Carrier" evidence="1">
    <location>
        <begin position="537"/>
        <end position="614"/>
    </location>
</feature>
<proteinExistence type="predicted"/>
<name>A0A6G0WUK0_9STRA</name>
<dbReference type="SUPFAM" id="SSF50998">
    <property type="entry name" value="Quinoprotein alcohol dehydrogenase-like"/>
    <property type="match status" value="1"/>
</dbReference>
<dbReference type="EMBL" id="VJMJ01000147">
    <property type="protein sequence ID" value="KAF0731143.1"/>
    <property type="molecule type" value="Genomic_DNA"/>
</dbReference>
<sequence>MSDKTAVVDKSIFDHCPFGDAEYVSRIAIETPLHHVSFRELAADMKCLQETLQQAGVAVVAISLPFGTVQIAALCSAIVSRIVFVPIDETQTIERNEWMLQDAYAQGLICLKDSELLDNIQKTKDNITIANLDVGGGACFVTWKLVPSLPPLLKDPDAMYVLYTSGSSGHPKGVVGSYRATSNRIKWMWHAFPFKAVDKVLRSTKLTFVDSLWEILGALWHGQTLVIVGPPTFTPPLIGDLDKVVAVIEAHGVTRMTVVPSLLQMLLQTRVPASIQFVLVSGEIFHVQLLRRAMRWAPQATFINLYGSTEVSGDVTFDAFSLSAVTSDQLSQMDKNGVPIGVPVEGASIKLVQVEDMSPRQELWVSGAPLALGYLNRQGDNIAKFTELEGKRWFKTGDECFWRENKLYCRGRTDSQVKISGVSIHLDAVERIFHTWLSKHFASSSHQWRVGAIGVSTTKQWLQLDTLVVYVGIHTTSVVLGADETKQMLQFLFSSHAIVPTRVIVIDIHAFPMTSSGKRDRKALESMISGQSVSSVSLVADPVHHLIHEFLNVNHIEGDFEKNTLVDLGGNSLALTMILYAIRDRFKISLTLSDMYEKTIAQLRDLLPSKKRSIGSSTMENTLQKKSRITGDIQYELQVEWTVSMQKCIDATPLAVQRATETWIVIGSHDHFVICVDAAPPSRTLWRTELPDRIESSCAHHDNNIYVGCYDGYIYCLHLMTGEIRWSFLTQDQVKCSPLVVPEKGVVVCGSHDHSVYVLDLDSGCCIFRIPFEGSVFATPAVRLSLDFLFCASTAGELQAHEWSSLAQNNNNSKWRIKLDAPVFSNLVVSEDLLLVGCADGFLYGISFEGRIAWKASTSKPIFSSPCIVQSLKNPIVIFGSHDGHLRCADLKTGLVLASIDLGSAIFASPAIVKSSASGFLCAACTVQGVLYLWDTKDSTWQARLDLKADIFSSPVVHGNCLYIGTRSNQLHRIKIKSNKQVAL</sequence>
<dbReference type="SUPFAM" id="SSF56801">
    <property type="entry name" value="Acetyl-CoA synthetase-like"/>
    <property type="match status" value="1"/>
</dbReference>
<organism evidence="2 3">
    <name type="scientific">Aphanomyces euteiches</name>
    <dbReference type="NCBI Taxonomy" id="100861"/>
    <lineage>
        <taxon>Eukaryota</taxon>
        <taxon>Sar</taxon>
        <taxon>Stramenopiles</taxon>
        <taxon>Oomycota</taxon>
        <taxon>Saprolegniomycetes</taxon>
        <taxon>Saprolegniales</taxon>
        <taxon>Verrucalvaceae</taxon>
        <taxon>Aphanomyces</taxon>
    </lineage>
</organism>
<evidence type="ECO:0000313" key="2">
    <source>
        <dbReference type="EMBL" id="KAF0731143.1"/>
    </source>
</evidence>
<keyword evidence="3" id="KW-1185">Reference proteome</keyword>
<dbReference type="PROSITE" id="PS50075">
    <property type="entry name" value="CARRIER"/>
    <property type="match status" value="1"/>
</dbReference>
<dbReference type="SMART" id="SM00564">
    <property type="entry name" value="PQQ"/>
    <property type="match status" value="4"/>
</dbReference>
<dbReference type="Pfam" id="PF13570">
    <property type="entry name" value="Beta-prop_ACSF4"/>
    <property type="match status" value="1"/>
</dbReference>